<name>A0A0L6U5F8_9BASI</name>
<dbReference type="PANTHER" id="PTHR13563:SF13">
    <property type="entry name" value="TRNA METHYLTRANSFERASE 10 HOMOLOG A"/>
    <property type="match status" value="1"/>
</dbReference>
<dbReference type="Proteomes" id="UP000037035">
    <property type="component" value="Unassembled WGS sequence"/>
</dbReference>
<reference evidence="11 12" key="1">
    <citation type="submission" date="2015-08" db="EMBL/GenBank/DDBJ databases">
        <title>Next Generation Sequencing and Analysis of the Genome of Puccinia sorghi L Schw, the Causal Agent of Maize Common Rust.</title>
        <authorList>
            <person name="Rochi L."/>
            <person name="Burguener G."/>
            <person name="Darino M."/>
            <person name="Turjanski A."/>
            <person name="Kreff E."/>
            <person name="Dieguez M.J."/>
            <person name="Sacco F."/>
        </authorList>
    </citation>
    <scope>NUCLEOTIDE SEQUENCE [LARGE SCALE GENOMIC DNA]</scope>
    <source>
        <strain evidence="11 12">RO10H11247</strain>
    </source>
</reference>
<feature type="compositionally biased region" description="Basic and acidic residues" evidence="9">
    <location>
        <begin position="185"/>
        <end position="203"/>
    </location>
</feature>
<dbReference type="InterPro" id="IPR007356">
    <property type="entry name" value="tRNA_m1G_MeTrfase_euk"/>
</dbReference>
<keyword evidence="5" id="KW-0949">S-adenosyl-L-methionine</keyword>
<keyword evidence="4" id="KW-0808">Transferase</keyword>
<evidence type="ECO:0000256" key="1">
    <source>
        <dbReference type="ARBA" id="ARBA00012797"/>
    </source>
</evidence>
<dbReference type="EC" id="2.1.1.221" evidence="1"/>
<proteinExistence type="predicted"/>
<dbReference type="GO" id="GO:0002939">
    <property type="term" value="P:tRNA N1-guanine methylation"/>
    <property type="evidence" value="ECO:0007669"/>
    <property type="project" value="TreeGrafter"/>
</dbReference>
<dbReference type="InterPro" id="IPR038459">
    <property type="entry name" value="MT_TRM10-typ_sf"/>
</dbReference>
<protein>
    <recommendedName>
        <fullName evidence="2">tRNA (guanine(9)-N1)-methyltransferase</fullName>
        <ecNumber evidence="1">2.1.1.221</ecNumber>
    </recommendedName>
    <alternativeName>
        <fullName evidence="7">tRNA methyltransferase 10</fullName>
    </alternativeName>
    <alternativeName>
        <fullName evidence="6">tRNA(m1G9)-methyltransferase</fullName>
    </alternativeName>
</protein>
<organism evidence="11 12">
    <name type="scientific">Puccinia sorghi</name>
    <dbReference type="NCBI Taxonomy" id="27349"/>
    <lineage>
        <taxon>Eukaryota</taxon>
        <taxon>Fungi</taxon>
        <taxon>Dikarya</taxon>
        <taxon>Basidiomycota</taxon>
        <taxon>Pucciniomycotina</taxon>
        <taxon>Pucciniomycetes</taxon>
        <taxon>Pucciniales</taxon>
        <taxon>Pucciniaceae</taxon>
        <taxon>Puccinia</taxon>
    </lineage>
</organism>
<feature type="region of interest" description="Disordered" evidence="9">
    <location>
        <begin position="126"/>
        <end position="204"/>
    </location>
</feature>
<dbReference type="GO" id="GO:0052905">
    <property type="term" value="F:tRNA (guanosine(9)-N1)-methyltransferase activity"/>
    <property type="evidence" value="ECO:0007669"/>
    <property type="project" value="UniProtKB-EC"/>
</dbReference>
<dbReference type="CDD" id="cd18089">
    <property type="entry name" value="SPOUT_Trm10-like"/>
    <property type="match status" value="1"/>
</dbReference>
<accession>A0A0L6U5F8</accession>
<dbReference type="GO" id="GO:0005634">
    <property type="term" value="C:nucleus"/>
    <property type="evidence" value="ECO:0007669"/>
    <property type="project" value="TreeGrafter"/>
</dbReference>
<feature type="compositionally biased region" description="Polar residues" evidence="9">
    <location>
        <begin position="157"/>
        <end position="167"/>
    </location>
</feature>
<dbReference type="OrthoDB" id="278300at2759"/>
<evidence type="ECO:0000256" key="6">
    <source>
        <dbReference type="ARBA" id="ARBA00031792"/>
    </source>
</evidence>
<feature type="domain" description="SAM-dependent MTase TRM10-type" evidence="10">
    <location>
        <begin position="50"/>
        <end position="268"/>
    </location>
</feature>
<dbReference type="Gene3D" id="3.40.1280.30">
    <property type="match status" value="2"/>
</dbReference>
<evidence type="ECO:0000256" key="9">
    <source>
        <dbReference type="SAM" id="MobiDB-lite"/>
    </source>
</evidence>
<sequence length="268" mass="30475">MESTEQENKPSKKQLKRQLKRQLVLEQRPAKRAAERARKKQKKLEPGQEPKTRNHEAAIVFPAIIALDCRFDDKMSDKEIVSLDRQIAHSYSINRKAPVQFEQLNGNQYLRWKSVQFATESIEEITQQDVGSTDQDVGAGSVSEEKRPEDQRARSIVASSTSNSEGTEPTGKECVHQSASGADIQARREEVREEGGSQQREDGSGNLCLDLAQQHGFQHAQLPINQHFSHLKTRKVLTVNQVVEILVSYLHDQDWEKSFQRVIPARKL</sequence>
<gene>
    <name evidence="11" type="ORF">VP01_98g2</name>
</gene>
<feature type="compositionally biased region" description="Basic and acidic residues" evidence="9">
    <location>
        <begin position="1"/>
        <end position="10"/>
    </location>
</feature>
<keyword evidence="3" id="KW-0489">Methyltransferase</keyword>
<dbReference type="AlphaFoldDB" id="A0A0L6U5F8"/>
<dbReference type="PROSITE" id="PS51675">
    <property type="entry name" value="SAM_MT_TRM10"/>
    <property type="match status" value="1"/>
</dbReference>
<evidence type="ECO:0000256" key="2">
    <source>
        <dbReference type="ARBA" id="ARBA00020451"/>
    </source>
</evidence>
<dbReference type="EMBL" id="LAVV01015603">
    <property type="protein sequence ID" value="KNZ43754.1"/>
    <property type="molecule type" value="Genomic_DNA"/>
</dbReference>
<feature type="compositionally biased region" description="Polar residues" evidence="9">
    <location>
        <begin position="126"/>
        <end position="135"/>
    </location>
</feature>
<feature type="region of interest" description="Disordered" evidence="9">
    <location>
        <begin position="1"/>
        <end position="55"/>
    </location>
</feature>
<feature type="compositionally biased region" description="Basic and acidic residues" evidence="9">
    <location>
        <begin position="43"/>
        <end position="55"/>
    </location>
</feature>
<comment type="catalytic activity">
    <reaction evidence="8">
        <text>guanosine(9) in tRNA + S-adenosyl-L-methionine = N(1)-methylguanosine(9) in tRNA + S-adenosyl-L-homocysteine + H(+)</text>
        <dbReference type="Rhea" id="RHEA:43156"/>
        <dbReference type="Rhea" id="RHEA-COMP:10367"/>
        <dbReference type="Rhea" id="RHEA-COMP:10368"/>
        <dbReference type="ChEBI" id="CHEBI:15378"/>
        <dbReference type="ChEBI" id="CHEBI:57856"/>
        <dbReference type="ChEBI" id="CHEBI:59789"/>
        <dbReference type="ChEBI" id="CHEBI:73542"/>
        <dbReference type="ChEBI" id="CHEBI:74269"/>
        <dbReference type="EC" id="2.1.1.221"/>
    </reaction>
</comment>
<feature type="compositionally biased region" description="Basic residues" evidence="9">
    <location>
        <begin position="11"/>
        <end position="20"/>
    </location>
</feature>
<evidence type="ECO:0000256" key="5">
    <source>
        <dbReference type="ARBA" id="ARBA00022691"/>
    </source>
</evidence>
<dbReference type="GO" id="GO:0000049">
    <property type="term" value="F:tRNA binding"/>
    <property type="evidence" value="ECO:0007669"/>
    <property type="project" value="TreeGrafter"/>
</dbReference>
<evidence type="ECO:0000256" key="7">
    <source>
        <dbReference type="ARBA" id="ARBA00032166"/>
    </source>
</evidence>
<evidence type="ECO:0000256" key="3">
    <source>
        <dbReference type="ARBA" id="ARBA00022603"/>
    </source>
</evidence>
<dbReference type="PANTHER" id="PTHR13563">
    <property type="entry name" value="TRNA (GUANINE-9-) METHYLTRANSFERASE"/>
    <property type="match status" value="1"/>
</dbReference>
<keyword evidence="12" id="KW-1185">Reference proteome</keyword>
<feature type="compositionally biased region" description="Basic and acidic residues" evidence="9">
    <location>
        <begin position="143"/>
        <end position="153"/>
    </location>
</feature>
<evidence type="ECO:0000256" key="8">
    <source>
        <dbReference type="ARBA" id="ARBA00048434"/>
    </source>
</evidence>
<evidence type="ECO:0000259" key="10">
    <source>
        <dbReference type="PROSITE" id="PS51675"/>
    </source>
</evidence>
<dbReference type="VEuPathDB" id="FungiDB:VP01_98g2"/>
<comment type="caution">
    <text evidence="11">The sequence shown here is derived from an EMBL/GenBank/DDBJ whole genome shotgun (WGS) entry which is preliminary data.</text>
</comment>
<evidence type="ECO:0000256" key="4">
    <source>
        <dbReference type="ARBA" id="ARBA00022679"/>
    </source>
</evidence>
<evidence type="ECO:0000313" key="11">
    <source>
        <dbReference type="EMBL" id="KNZ43754.1"/>
    </source>
</evidence>
<evidence type="ECO:0000313" key="12">
    <source>
        <dbReference type="Proteomes" id="UP000037035"/>
    </source>
</evidence>
<dbReference type="STRING" id="27349.A0A0L6U5F8"/>
<dbReference type="InterPro" id="IPR028564">
    <property type="entry name" value="MT_TRM10-typ"/>
</dbReference>